<evidence type="ECO:0000313" key="1">
    <source>
        <dbReference type="EMBL" id="SPC73733.1"/>
    </source>
</evidence>
<evidence type="ECO:0000313" key="2">
    <source>
        <dbReference type="EMBL" id="SPC84864.1"/>
    </source>
</evidence>
<reference evidence="2" key="1">
    <citation type="submission" date="2018-02" db="EMBL/GenBank/DDBJ databases">
        <authorList>
            <person name="Cohen D.B."/>
            <person name="Kent A.D."/>
        </authorList>
    </citation>
    <scope>NUCLEOTIDE SEQUENCE</scope>
</reference>
<accession>A0A2N9FDJ8</accession>
<proteinExistence type="predicted"/>
<sequence>MDNEWNKPLANHVIDLQTHLLHGLIHCNGFGHLLCINGIEGGSKKITVEDVSKKRSMDLRLLYGVAYGHSWFGKWGYKFCRGSFGVAEYNYNKAIEILSSLELDQIIQDFSNTDQCRDIKQIIRHCRNMSETQLVTIKDLLRFMLTVKFNFVL</sequence>
<protein>
    <submittedName>
        <fullName evidence="2">Uncharacterized protein</fullName>
    </submittedName>
</protein>
<organism evidence="2">
    <name type="scientific">Fagus sylvatica</name>
    <name type="common">Beechnut</name>
    <dbReference type="NCBI Taxonomy" id="28930"/>
    <lineage>
        <taxon>Eukaryota</taxon>
        <taxon>Viridiplantae</taxon>
        <taxon>Streptophyta</taxon>
        <taxon>Embryophyta</taxon>
        <taxon>Tracheophyta</taxon>
        <taxon>Spermatophyta</taxon>
        <taxon>Magnoliopsida</taxon>
        <taxon>eudicotyledons</taxon>
        <taxon>Gunneridae</taxon>
        <taxon>Pentapetalae</taxon>
        <taxon>rosids</taxon>
        <taxon>fabids</taxon>
        <taxon>Fagales</taxon>
        <taxon>Fagaceae</taxon>
        <taxon>Fagus</taxon>
    </lineage>
</organism>
<dbReference type="PANTHER" id="PTHR46201:SF9">
    <property type="entry name" value="PHD FINGER PROTEIN MALE MEIOCYTE DEATH 1"/>
    <property type="match status" value="1"/>
</dbReference>
<dbReference type="AlphaFoldDB" id="A0A2N9FDJ8"/>
<dbReference type="EMBL" id="OIVN01000738">
    <property type="protein sequence ID" value="SPC84864.1"/>
    <property type="molecule type" value="Genomic_DNA"/>
</dbReference>
<name>A0A2N9FDJ8_FAGSY</name>
<gene>
    <name evidence="2" type="ORF">FSB_LOCUS12746</name>
    <name evidence="1" type="ORF">FSB_LOCUS1615</name>
</gene>
<dbReference type="PANTHER" id="PTHR46201">
    <property type="entry name" value="PHD FINGER PROTEIN MALE MEIOCYTE DEATH 1-RELATED"/>
    <property type="match status" value="1"/>
</dbReference>
<dbReference type="EMBL" id="OIVN01000072">
    <property type="protein sequence ID" value="SPC73733.1"/>
    <property type="molecule type" value="Genomic_DNA"/>
</dbReference>